<name>A0A0U4B9P1_9ACTN</name>
<dbReference type="InterPro" id="IPR029058">
    <property type="entry name" value="AB_hydrolase_fold"/>
</dbReference>
<organism evidence="2 3">
    <name type="scientific">Aeromicrobium erythreum</name>
    <dbReference type="NCBI Taxonomy" id="2041"/>
    <lineage>
        <taxon>Bacteria</taxon>
        <taxon>Bacillati</taxon>
        <taxon>Actinomycetota</taxon>
        <taxon>Actinomycetes</taxon>
        <taxon>Propionibacteriales</taxon>
        <taxon>Nocardioidaceae</taxon>
        <taxon>Aeromicrobium</taxon>
    </lineage>
</organism>
<evidence type="ECO:0000313" key="3">
    <source>
        <dbReference type="Proteomes" id="UP000067689"/>
    </source>
</evidence>
<accession>A0A0U4B9P1</accession>
<dbReference type="STRING" id="2041.AERYTH_08060"/>
<dbReference type="PANTHER" id="PTHR34853">
    <property type="match status" value="1"/>
</dbReference>
<dbReference type="EMBL" id="CP011502">
    <property type="protein sequence ID" value="ALX04649.1"/>
    <property type="molecule type" value="Genomic_DNA"/>
</dbReference>
<dbReference type="GO" id="GO:0004806">
    <property type="term" value="F:triacylglycerol lipase activity"/>
    <property type="evidence" value="ECO:0007669"/>
    <property type="project" value="InterPro"/>
</dbReference>
<keyword evidence="3" id="KW-1185">Reference proteome</keyword>
<dbReference type="KEGG" id="aer:AERYTH_08060"/>
<dbReference type="PATRIC" id="fig|2041.4.peg.1691"/>
<gene>
    <name evidence="2" type="ORF">AERYTH_08060</name>
</gene>
<dbReference type="GO" id="GO:0016042">
    <property type="term" value="P:lipid catabolic process"/>
    <property type="evidence" value="ECO:0007669"/>
    <property type="project" value="InterPro"/>
</dbReference>
<evidence type="ECO:0000256" key="1">
    <source>
        <dbReference type="SAM" id="SignalP"/>
    </source>
</evidence>
<dbReference type="PANTHER" id="PTHR34853:SF1">
    <property type="entry name" value="LIPASE 5"/>
    <property type="match status" value="1"/>
</dbReference>
<dbReference type="InterPro" id="IPR006311">
    <property type="entry name" value="TAT_signal"/>
</dbReference>
<keyword evidence="1" id="KW-0732">Signal</keyword>
<sequence>MSQSVLSRRRPSRGRRVLLALAATLGAGLVAAPPASADDFYTPPADTSGAPGTVLRSEPSVFYLDPLKALRAPADVTRVMYTSANAQGPTVVTGTILKPKAAWFGAGERPVVAYAVGTQGMADRCAPSKQLAAGTEYEGAFIKGLLARGYTVAVTDYEGLGTPGVHPYVDPRSLGRNVLDSVRAAQRLGIVTSTAPVLVSGYSEGGNAAAGALELASSYAPELKLKGGYAGAVPADLSRVAPKLDGSPYAAFLGYAVAALDDAEPQLRIRDLLNERGQQFLDRVQDSCLIDGVASFAFTQTSTLTKDGRPIADYLSRPDIAAALAERRLGTVRPTVPSLVAHSALDDVVDYAQDRDMARSWCSQGAKVRFQTLVTPTHVGGAVAGFPSAFAFLEGRVAGTPFVSTCGTF</sequence>
<dbReference type="Gene3D" id="1.10.260.130">
    <property type="match status" value="1"/>
</dbReference>
<evidence type="ECO:0000313" key="2">
    <source>
        <dbReference type="EMBL" id="ALX04649.1"/>
    </source>
</evidence>
<dbReference type="SUPFAM" id="SSF53474">
    <property type="entry name" value="alpha/beta-Hydrolases"/>
    <property type="match status" value="1"/>
</dbReference>
<dbReference type="PROSITE" id="PS51318">
    <property type="entry name" value="TAT"/>
    <property type="match status" value="1"/>
</dbReference>
<dbReference type="RefSeq" id="WP_067856985.1">
    <property type="nucleotide sequence ID" value="NZ_CP011502.1"/>
</dbReference>
<protein>
    <submittedName>
        <fullName evidence="2">Lipase</fullName>
    </submittedName>
</protein>
<dbReference type="Proteomes" id="UP000067689">
    <property type="component" value="Chromosome"/>
</dbReference>
<dbReference type="PIRSF" id="PIRSF029171">
    <property type="entry name" value="Esterase_LipA"/>
    <property type="match status" value="1"/>
</dbReference>
<dbReference type="AlphaFoldDB" id="A0A0U4B9P1"/>
<dbReference type="InterPro" id="IPR005152">
    <property type="entry name" value="Lipase_secreted"/>
</dbReference>
<proteinExistence type="predicted"/>
<dbReference type="Gene3D" id="3.40.50.1820">
    <property type="entry name" value="alpha/beta hydrolase"/>
    <property type="match status" value="1"/>
</dbReference>
<feature type="signal peptide" evidence="1">
    <location>
        <begin position="1"/>
        <end position="37"/>
    </location>
</feature>
<reference evidence="2 3" key="1">
    <citation type="journal article" date="1991" name="Int. J. Syst. Bacteriol.">
        <title>Description of the erythromycin-producing bacterium Arthrobacter sp. strain NRRL B-3381 as Aeromicrobium erythreum gen. nov., sp. nov.</title>
        <authorList>
            <person name="Miller E.S."/>
            <person name="Woese C.R."/>
            <person name="Brenner S."/>
        </authorList>
    </citation>
    <scope>NUCLEOTIDE SEQUENCE [LARGE SCALE GENOMIC DNA]</scope>
    <source>
        <strain evidence="2 3">AR18</strain>
    </source>
</reference>
<feature type="chain" id="PRO_5006847140" evidence="1">
    <location>
        <begin position="38"/>
        <end position="409"/>
    </location>
</feature>
<dbReference type="Pfam" id="PF03583">
    <property type="entry name" value="LIP"/>
    <property type="match status" value="1"/>
</dbReference>
<dbReference type="OrthoDB" id="9798122at2"/>